<organism evidence="2 3">
    <name type="scientific">Lactobacillus hamsteri DSM 5661 = JCM 6256</name>
    <dbReference type="NCBI Taxonomy" id="1423754"/>
    <lineage>
        <taxon>Bacteria</taxon>
        <taxon>Bacillati</taxon>
        <taxon>Bacillota</taxon>
        <taxon>Bacilli</taxon>
        <taxon>Lactobacillales</taxon>
        <taxon>Lactobacillaceae</taxon>
        <taxon>Lactobacillus</taxon>
    </lineage>
</organism>
<proteinExistence type="predicted"/>
<dbReference type="PATRIC" id="fig|1423754.3.peg.1788"/>
<dbReference type="InterPro" id="IPR004903">
    <property type="entry name" value="S-layer_prot"/>
</dbReference>
<dbReference type="AlphaFoldDB" id="A0A0R1Y5S9"/>
<evidence type="ECO:0000313" key="2">
    <source>
        <dbReference type="EMBL" id="KRM37714.1"/>
    </source>
</evidence>
<dbReference type="PRINTS" id="PR01729">
    <property type="entry name" value="SURFACELAYER"/>
</dbReference>
<gene>
    <name evidence="2" type="ORF">FC39_GL001740</name>
</gene>
<evidence type="ECO:0000259" key="1">
    <source>
        <dbReference type="Pfam" id="PF03217"/>
    </source>
</evidence>
<dbReference type="GO" id="GO:0005199">
    <property type="term" value="F:structural constituent of cell wall"/>
    <property type="evidence" value="ECO:0007669"/>
    <property type="project" value="InterPro"/>
</dbReference>
<dbReference type="Proteomes" id="UP000051223">
    <property type="component" value="Unassembled WGS sequence"/>
</dbReference>
<sequence length="539" mass="58435">MNVPNGFEAKNGKVDSISVSADGNKVTQTLKFNLAWNDGNKADAADYLADGLTINNEGLVANKNGVAIEYTITRQVIGTSAQGTPYFFEKSGKNAGAVVEDNKGSVQLNNIDGANNSGTFTAQQLLTLIEKTYGYGHNAGSAEVKAETDAADVAAQLTKQGVNKTANGLTFDYPAENFTIDYKVKAENGKTATLVVKVNTNDFNINNPSFGFDDSVIREGATTDNYKRYANNSTLTVSPKIFNYKKDGKAGFQALLNKGDFTAYVSGNQNNNDFIGYNVDASKVDTTKNGLYPITITSDKNPAGYTSKITFYVYSGDTTPEAVMYVKSETPIVTIDGNNVTTTSNKVAAGTALFTKGSVTINGTEYTRVSTDGKFDTQEFVKSSDLTDTKPAPAAPSAVAQTGSKKVMWKSYVYDQNGKRVGDKTISAYETIPVYGTKTINGKTYYRVSATAEEYVNANNIDGTSRTLSHNAYVYKNNGKAYTYKKTVKKGKKHVKKTYKKLAKKGDSVTTFGTTKTINGKKYYRVGYNKYIKVANFHK</sequence>
<evidence type="ECO:0000313" key="3">
    <source>
        <dbReference type="Proteomes" id="UP000051223"/>
    </source>
</evidence>
<dbReference type="GO" id="GO:0030115">
    <property type="term" value="C:S-layer"/>
    <property type="evidence" value="ECO:0007669"/>
    <property type="project" value="InterPro"/>
</dbReference>
<dbReference type="EMBL" id="AZGI01000065">
    <property type="protein sequence ID" value="KRM37714.1"/>
    <property type="molecule type" value="Genomic_DNA"/>
</dbReference>
<keyword evidence="3" id="KW-1185">Reference proteome</keyword>
<comment type="caution">
    <text evidence="2">The sequence shown here is derived from an EMBL/GenBank/DDBJ whole genome shotgun (WGS) entry which is preliminary data.</text>
</comment>
<feature type="domain" description="S-layer protein C-terminal" evidence="1">
    <location>
        <begin position="481"/>
        <end position="535"/>
    </location>
</feature>
<name>A0A0R1Y5S9_9LACO</name>
<reference evidence="2 3" key="1">
    <citation type="journal article" date="2015" name="Genome Announc.">
        <title>Expanding the biotechnology potential of lactobacilli through comparative genomics of 213 strains and associated genera.</title>
        <authorList>
            <person name="Sun Z."/>
            <person name="Harris H.M."/>
            <person name="McCann A."/>
            <person name="Guo C."/>
            <person name="Argimon S."/>
            <person name="Zhang W."/>
            <person name="Yang X."/>
            <person name="Jeffery I.B."/>
            <person name="Cooney J.C."/>
            <person name="Kagawa T.F."/>
            <person name="Liu W."/>
            <person name="Song Y."/>
            <person name="Salvetti E."/>
            <person name="Wrobel A."/>
            <person name="Rasinkangas P."/>
            <person name="Parkhill J."/>
            <person name="Rea M.C."/>
            <person name="O'Sullivan O."/>
            <person name="Ritari J."/>
            <person name="Douillard F.P."/>
            <person name="Paul Ross R."/>
            <person name="Yang R."/>
            <person name="Briner A.E."/>
            <person name="Felis G.E."/>
            <person name="de Vos W.M."/>
            <person name="Barrangou R."/>
            <person name="Klaenhammer T.R."/>
            <person name="Caufield P.W."/>
            <person name="Cui Y."/>
            <person name="Zhang H."/>
            <person name="O'Toole P.W."/>
        </authorList>
    </citation>
    <scope>NUCLEOTIDE SEQUENCE [LARGE SCALE GENOMIC DNA]</scope>
    <source>
        <strain evidence="2 3">DSM 5661</strain>
    </source>
</reference>
<dbReference type="Pfam" id="PF03217">
    <property type="entry name" value="SlpA"/>
    <property type="match status" value="2"/>
</dbReference>
<dbReference type="GO" id="GO:0009274">
    <property type="term" value="C:peptidoglycan-based cell wall"/>
    <property type="evidence" value="ECO:0007669"/>
    <property type="project" value="InterPro"/>
</dbReference>
<protein>
    <submittedName>
        <fullName evidence="2">Bacterial surface layer protein</fullName>
    </submittedName>
</protein>
<dbReference type="InterPro" id="IPR024968">
    <property type="entry name" value="SlpA_C_lactobacillus"/>
</dbReference>
<feature type="domain" description="S-layer protein C-terminal" evidence="1">
    <location>
        <begin position="400"/>
        <end position="459"/>
    </location>
</feature>
<accession>A0A0R1Y5S9</accession>
<dbReference type="eggNOG" id="ENOG50309P7">
    <property type="taxonomic scope" value="Bacteria"/>
</dbReference>